<dbReference type="OrthoDB" id="419617at2759"/>
<dbReference type="EMBL" id="CDMY01000299">
    <property type="protein sequence ID" value="CEM00788.1"/>
    <property type="molecule type" value="Genomic_DNA"/>
</dbReference>
<dbReference type="GO" id="GO:0032259">
    <property type="term" value="P:methylation"/>
    <property type="evidence" value="ECO:0007669"/>
    <property type="project" value="UniProtKB-KW"/>
</dbReference>
<evidence type="ECO:0000256" key="3">
    <source>
        <dbReference type="ARBA" id="ARBA00037932"/>
    </source>
</evidence>
<dbReference type="VEuPathDB" id="CryptoDB:Vbra_2108"/>
<dbReference type="PANTHER" id="PTHR43648">
    <property type="entry name" value="ELECTRON TRANSFER FLAVOPROTEIN BETA SUBUNIT LYSINE METHYLTRANSFERASE"/>
    <property type="match status" value="1"/>
</dbReference>
<dbReference type="Proteomes" id="UP000041254">
    <property type="component" value="Unassembled WGS sequence"/>
</dbReference>
<dbReference type="PhylomeDB" id="A0A0G4ERA4"/>
<evidence type="ECO:0000313" key="9">
    <source>
        <dbReference type="Proteomes" id="UP000041254"/>
    </source>
</evidence>
<evidence type="ECO:0000256" key="2">
    <source>
        <dbReference type="ARBA" id="ARBA00022679"/>
    </source>
</evidence>
<comment type="similarity">
    <text evidence="3">Belongs to the methyltransferase superfamily. ETFBKMT family.</text>
</comment>
<feature type="chain" id="PRO_5005188057" description="ETFB lysine methyltransferase" evidence="7">
    <location>
        <begin position="25"/>
        <end position="438"/>
    </location>
</feature>
<reference evidence="8 9" key="1">
    <citation type="submission" date="2014-11" db="EMBL/GenBank/DDBJ databases">
        <authorList>
            <person name="Zhu J."/>
            <person name="Qi W."/>
            <person name="Song R."/>
        </authorList>
    </citation>
    <scope>NUCLEOTIDE SEQUENCE [LARGE SCALE GENOMIC DNA]</scope>
</reference>
<name>A0A0G4ERA4_VITBC</name>
<keyword evidence="9" id="KW-1185">Reference proteome</keyword>
<feature type="compositionally biased region" description="Acidic residues" evidence="6">
    <location>
        <begin position="320"/>
        <end position="334"/>
    </location>
</feature>
<evidence type="ECO:0000256" key="1">
    <source>
        <dbReference type="ARBA" id="ARBA00022603"/>
    </source>
</evidence>
<dbReference type="SUPFAM" id="SSF53335">
    <property type="entry name" value="S-adenosyl-L-methionine-dependent methyltransferases"/>
    <property type="match status" value="1"/>
</dbReference>
<evidence type="ECO:0000313" key="8">
    <source>
        <dbReference type="EMBL" id="CEM00788.1"/>
    </source>
</evidence>
<evidence type="ECO:0000256" key="4">
    <source>
        <dbReference type="ARBA" id="ARBA00041867"/>
    </source>
</evidence>
<dbReference type="InterPro" id="IPR050078">
    <property type="entry name" value="Ribosomal_L11_MeTrfase_PrmA"/>
</dbReference>
<accession>A0A0G4ERA4</accession>
<evidence type="ECO:0000256" key="5">
    <source>
        <dbReference type="ARBA" id="ARBA00042266"/>
    </source>
</evidence>
<organism evidence="8 9">
    <name type="scientific">Vitrella brassicaformis (strain CCMP3155)</name>
    <dbReference type="NCBI Taxonomy" id="1169540"/>
    <lineage>
        <taxon>Eukaryota</taxon>
        <taxon>Sar</taxon>
        <taxon>Alveolata</taxon>
        <taxon>Colpodellida</taxon>
        <taxon>Vitrellaceae</taxon>
        <taxon>Vitrella</taxon>
    </lineage>
</organism>
<feature type="signal peptide" evidence="7">
    <location>
        <begin position="1"/>
        <end position="24"/>
    </location>
</feature>
<dbReference type="AlphaFoldDB" id="A0A0G4ERA4"/>
<keyword evidence="7" id="KW-0732">Signal</keyword>
<dbReference type="GO" id="GO:0016279">
    <property type="term" value="F:protein-lysine N-methyltransferase activity"/>
    <property type="evidence" value="ECO:0007669"/>
    <property type="project" value="TreeGrafter"/>
</dbReference>
<dbReference type="OMA" id="WIVPEWT"/>
<dbReference type="STRING" id="1169540.A0A0G4ERA4"/>
<feature type="region of interest" description="Disordered" evidence="6">
    <location>
        <begin position="300"/>
        <end position="336"/>
    </location>
</feature>
<dbReference type="Pfam" id="PF06325">
    <property type="entry name" value="PrmA"/>
    <property type="match status" value="2"/>
</dbReference>
<feature type="region of interest" description="Disordered" evidence="6">
    <location>
        <begin position="91"/>
        <end position="110"/>
    </location>
</feature>
<gene>
    <name evidence="8" type="ORF">Vbra_2108</name>
</gene>
<dbReference type="Gene3D" id="3.40.50.150">
    <property type="entry name" value="Vaccinia Virus protein VP39"/>
    <property type="match status" value="1"/>
</dbReference>
<dbReference type="PANTHER" id="PTHR43648:SF1">
    <property type="entry name" value="ELECTRON TRANSFER FLAVOPROTEIN BETA SUBUNIT LYSINE METHYLTRANSFERASE"/>
    <property type="match status" value="1"/>
</dbReference>
<proteinExistence type="inferred from homology"/>
<dbReference type="CDD" id="cd02440">
    <property type="entry name" value="AdoMet_MTases"/>
    <property type="match status" value="1"/>
</dbReference>
<evidence type="ECO:0000256" key="7">
    <source>
        <dbReference type="SAM" id="SignalP"/>
    </source>
</evidence>
<evidence type="ECO:0000256" key="6">
    <source>
        <dbReference type="SAM" id="MobiDB-lite"/>
    </source>
</evidence>
<dbReference type="InParanoid" id="A0A0G4ERA4"/>
<dbReference type="InterPro" id="IPR029063">
    <property type="entry name" value="SAM-dependent_MTases_sf"/>
</dbReference>
<keyword evidence="2" id="KW-0808">Transferase</keyword>
<keyword evidence="1" id="KW-0489">Methyltransferase</keyword>
<protein>
    <recommendedName>
        <fullName evidence="5">ETFB lysine methyltransferase</fullName>
    </recommendedName>
    <alternativeName>
        <fullName evidence="4">Protein N-lysine methyltransferase METTL20</fullName>
    </alternativeName>
</protein>
<sequence length="438" mass="47410">MQISGALPVVLWALFQPAWLKCDAFMLRHPSSSVSTHKHRGVVARPYLMTSSGEGGGDLVTVRLLCEEGTALDPSIMSELLMDSGALSVTVQRGGSQPPGAGQLPEGDSSIDVEYEERGHIDAEKMRGRYWKSSDVVAMFPKDCNVKAVMEFLQDTLELERTPTYQVGSISASIDWMSKIQQEWPPIHIGNLTIRFPWHESDTDRGEGDGVKTLVLEGGPAFGTGDHPTTRLCCLWMQKVLREMKEDAPSEPINVLDYGSGSGVLTLAAVLFGASHAVGIEIDPASLTSSRRNADINNLTHVTSFSPPPPFDPTLRLDDDASSGEDDSASEEETERMAAQWRAQFVQGGEGGTAGEEGGAIGGGRFHVVVANIQARPLVRLASVLAAMSAPGARLALSGVTTPRASMVVDAYRRYFDNVRVERDEDEWVLITGTRKQT</sequence>